<proteinExistence type="predicted"/>
<reference evidence="1 2" key="1">
    <citation type="submission" date="2018-06" db="EMBL/GenBank/DDBJ databases">
        <authorList>
            <consortium name="Pathogen Informatics"/>
            <person name="Doyle S."/>
        </authorList>
    </citation>
    <scope>NUCLEOTIDE SEQUENCE [LARGE SCALE GENOMIC DNA]</scope>
    <source>
        <strain evidence="1 2">NCTC9645</strain>
    </source>
</reference>
<dbReference type="EMBL" id="UASO01000003">
    <property type="protein sequence ID" value="SQC11336.1"/>
    <property type="molecule type" value="Genomic_DNA"/>
</dbReference>
<protein>
    <submittedName>
        <fullName evidence="1">Uncharacterized protein</fullName>
    </submittedName>
</protein>
<evidence type="ECO:0000313" key="2">
    <source>
        <dbReference type="Proteomes" id="UP000250675"/>
    </source>
</evidence>
<gene>
    <name evidence="1" type="ORF">NCTC9645_00591</name>
</gene>
<organism evidence="1 2">
    <name type="scientific">Klebsiella pneumoniae</name>
    <dbReference type="NCBI Taxonomy" id="573"/>
    <lineage>
        <taxon>Bacteria</taxon>
        <taxon>Pseudomonadati</taxon>
        <taxon>Pseudomonadota</taxon>
        <taxon>Gammaproteobacteria</taxon>
        <taxon>Enterobacterales</taxon>
        <taxon>Enterobacteriaceae</taxon>
        <taxon>Klebsiella/Raoultella group</taxon>
        <taxon>Klebsiella</taxon>
        <taxon>Klebsiella pneumoniae complex</taxon>
    </lineage>
</organism>
<dbReference type="AlphaFoldDB" id="A0A2X3CHV4"/>
<dbReference type="Proteomes" id="UP000250675">
    <property type="component" value="Unassembled WGS sequence"/>
</dbReference>
<name>A0A2X3CHV4_KLEPN</name>
<sequence length="208" mass="22555">MTNNQLTKEWLQQTIAELESVRDEIPFGIDTNSELELAAFKMALAAMDGEPVAVVEPSDYVTAAQLVGEGPVRKAVHELYEGALRIGDKLYRHAQPAPELAAIVERLNLSGYEYEGGEVTPQNAAAIVDTLLQQLDDEVQGRNAQPAPVVPEDVLDALQKVARIRLDLNGFDGDRRGIADCLGNAEEALIEVVNRRAAMLAAAPQEAK</sequence>
<evidence type="ECO:0000313" key="1">
    <source>
        <dbReference type="EMBL" id="SQC11336.1"/>
    </source>
</evidence>
<accession>A0A2X3CHV4</accession>